<reference evidence="13 14" key="1">
    <citation type="submission" date="2015-06" db="EMBL/GenBank/DDBJ databases">
        <title>Marinobacter subterrani, a genetically tractable neutrophilic iron-oxidizing strain isolated from the Soudan Iron Mine.</title>
        <authorList>
            <person name="Bonis B.M."/>
            <person name="Gralnick J.A."/>
        </authorList>
    </citation>
    <scope>NUCLEOTIDE SEQUENCE [LARGE SCALE GENOMIC DNA]</scope>
    <source>
        <strain evidence="13 14">JG233</strain>
    </source>
</reference>
<comment type="caution">
    <text evidence="13">The sequence shown here is derived from an EMBL/GenBank/DDBJ whole genome shotgun (WGS) entry which is preliminary data.</text>
</comment>
<keyword evidence="6 11" id="KW-0547">Nucleotide-binding</keyword>
<keyword evidence="8 11" id="KW-0648">Protein biosynthesis</keyword>
<dbReference type="HAMAP" id="MF_00255">
    <property type="entry name" value="Gly_tRNA_synth_beta"/>
    <property type="match status" value="1"/>
</dbReference>
<feature type="domain" description="DALR anticodon binding" evidence="12">
    <location>
        <begin position="582"/>
        <end position="679"/>
    </location>
</feature>
<dbReference type="GO" id="GO:0004820">
    <property type="term" value="F:glycine-tRNA ligase activity"/>
    <property type="evidence" value="ECO:0007669"/>
    <property type="project" value="UniProtKB-UniRule"/>
</dbReference>
<dbReference type="EMBL" id="LFBU01000002">
    <property type="protein sequence ID" value="KMQ72868.1"/>
    <property type="molecule type" value="Genomic_DNA"/>
</dbReference>
<dbReference type="AlphaFoldDB" id="A0A0J7J353"/>
<evidence type="ECO:0000256" key="9">
    <source>
        <dbReference type="ARBA" id="ARBA00023146"/>
    </source>
</evidence>
<dbReference type="GO" id="GO:0004814">
    <property type="term" value="F:arginine-tRNA ligase activity"/>
    <property type="evidence" value="ECO:0007669"/>
    <property type="project" value="InterPro"/>
</dbReference>
<dbReference type="InterPro" id="IPR006194">
    <property type="entry name" value="Gly-tRNA-synth_heterodimer"/>
</dbReference>
<sequence length="693" mass="76379">MATQDFLVELGTEELPPKALKPLSDAFTQGISRGLEEAGIAFGKVEAFAAPRRLAVRIRNLADAQPDKSVEKRGPAVKAAFDDAGNPTRALTGFATSLGVTPDQLDTLETDKGAWVVYRTVEQGKPTVELMPELVEQSLAGLPIPKRMRWGAHRTEFVRPVHWVVMLFGNKVIDTPIMGLTPGNKTRGHRFHCPKSLIVPTPGDYEVVLKQEGYVIADFAERREQIRAGVAELAEKEAGGKAVIDEDLLDEVTALNEWPVPLMGRFEERFLKVPAEALISSMKEHQKYFHVVAADGAMLPLFITVANIQSKDPAQVISGNEKVIRPRLSDAAFFYETDRKTRLEDRIDALKPIVFQEKLGSLYDKSVRVAALAKKIAEAIGSDPALAERAAMLAKTDLVTEMVLEFTDLQGIMGQYYAANDGEPEDVARALNEQYMPRFAGDDLPTTLTGCAIAIADRLDSLVGLFGINQPPSGTRDPFGLRRASLGVLRIIIERELPLDLQTCCEWAEENFTVLTEQNTATTVVDYMLERFRAHYDEQGIGAEVYLAVHARRPTRPLDFDRRVKAVEAFRQLPEAQALAGANKRVSNILTKQGGDSTGESVDASLLQDSAEKALAEQIDQQADKVLPLFESGDYASALSSLASLREPVDRFFDEVMVMADDEAIRNNRLALLNRLRNLFLRVADISLLPTAG</sequence>
<name>A0A0J7J353_9GAMM</name>
<accession>A0A0J7J353</accession>
<dbReference type="InterPro" id="IPR015944">
    <property type="entry name" value="Gly-tRNA-synth_bsu"/>
</dbReference>
<evidence type="ECO:0000256" key="6">
    <source>
        <dbReference type="ARBA" id="ARBA00022741"/>
    </source>
</evidence>
<organism evidence="13 14">
    <name type="scientific">Marinobacter subterrani</name>
    <dbReference type="NCBI Taxonomy" id="1658765"/>
    <lineage>
        <taxon>Bacteria</taxon>
        <taxon>Pseudomonadati</taxon>
        <taxon>Pseudomonadota</taxon>
        <taxon>Gammaproteobacteria</taxon>
        <taxon>Pseudomonadales</taxon>
        <taxon>Marinobacteraceae</taxon>
        <taxon>Marinobacter</taxon>
    </lineage>
</organism>
<keyword evidence="14" id="KW-1185">Reference proteome</keyword>
<dbReference type="PANTHER" id="PTHR30075">
    <property type="entry name" value="GLYCYL-TRNA SYNTHETASE"/>
    <property type="match status" value="1"/>
</dbReference>
<evidence type="ECO:0000256" key="8">
    <source>
        <dbReference type="ARBA" id="ARBA00022917"/>
    </source>
</evidence>
<dbReference type="SUPFAM" id="SSF109604">
    <property type="entry name" value="HD-domain/PDEase-like"/>
    <property type="match status" value="1"/>
</dbReference>
<keyword evidence="5 11" id="KW-0436">Ligase</keyword>
<evidence type="ECO:0000259" key="12">
    <source>
        <dbReference type="Pfam" id="PF05746"/>
    </source>
</evidence>
<keyword evidence="7 11" id="KW-0067">ATP-binding</keyword>
<dbReference type="InterPro" id="IPR008909">
    <property type="entry name" value="DALR_anticod-bd"/>
</dbReference>
<dbReference type="GO" id="GO:0006426">
    <property type="term" value="P:glycyl-tRNA aminoacylation"/>
    <property type="evidence" value="ECO:0007669"/>
    <property type="project" value="UniProtKB-UniRule"/>
</dbReference>
<comment type="subcellular location">
    <subcellularLocation>
        <location evidence="1 11">Cytoplasm</location>
    </subcellularLocation>
</comment>
<evidence type="ECO:0000313" key="13">
    <source>
        <dbReference type="EMBL" id="KMQ72868.1"/>
    </source>
</evidence>
<dbReference type="OrthoDB" id="9775440at2"/>
<dbReference type="STRING" id="1658765.Msub_20063"/>
<evidence type="ECO:0000313" key="14">
    <source>
        <dbReference type="Proteomes" id="UP000036102"/>
    </source>
</evidence>
<dbReference type="Pfam" id="PF05746">
    <property type="entry name" value="DALR_1"/>
    <property type="match status" value="1"/>
</dbReference>
<dbReference type="RefSeq" id="WP_048497195.1">
    <property type="nucleotide sequence ID" value="NZ_LFBU01000002.1"/>
</dbReference>
<evidence type="ECO:0000256" key="2">
    <source>
        <dbReference type="ARBA" id="ARBA00008226"/>
    </source>
</evidence>
<dbReference type="PROSITE" id="PS50861">
    <property type="entry name" value="AA_TRNA_LIGASE_II_GLYAB"/>
    <property type="match status" value="1"/>
</dbReference>
<evidence type="ECO:0000256" key="1">
    <source>
        <dbReference type="ARBA" id="ARBA00004496"/>
    </source>
</evidence>
<comment type="subunit">
    <text evidence="3 11">Tetramer of two alpha and two beta subunits.</text>
</comment>
<proteinExistence type="inferred from homology"/>
<dbReference type="Pfam" id="PF02092">
    <property type="entry name" value="tRNA_synt_2f"/>
    <property type="match status" value="1"/>
</dbReference>
<gene>
    <name evidence="11" type="primary">glyS</name>
    <name evidence="13" type="ORF">Msub_20063</name>
</gene>
<evidence type="ECO:0000256" key="7">
    <source>
        <dbReference type="ARBA" id="ARBA00022840"/>
    </source>
</evidence>
<comment type="similarity">
    <text evidence="2 11">Belongs to the class-II aminoacyl-tRNA synthetase family.</text>
</comment>
<evidence type="ECO:0000256" key="11">
    <source>
        <dbReference type="HAMAP-Rule" id="MF_00255"/>
    </source>
</evidence>
<dbReference type="PATRIC" id="fig|1658765.3.peg.3328"/>
<dbReference type="GO" id="GO:0005524">
    <property type="term" value="F:ATP binding"/>
    <property type="evidence" value="ECO:0007669"/>
    <property type="project" value="UniProtKB-UniRule"/>
</dbReference>
<evidence type="ECO:0000256" key="5">
    <source>
        <dbReference type="ARBA" id="ARBA00022598"/>
    </source>
</evidence>
<dbReference type="GO" id="GO:0006420">
    <property type="term" value="P:arginyl-tRNA aminoacylation"/>
    <property type="evidence" value="ECO:0007669"/>
    <property type="project" value="InterPro"/>
</dbReference>
<evidence type="ECO:0000256" key="3">
    <source>
        <dbReference type="ARBA" id="ARBA00011209"/>
    </source>
</evidence>
<keyword evidence="9 11" id="KW-0030">Aminoacyl-tRNA synthetase</keyword>
<dbReference type="NCBIfam" id="TIGR00211">
    <property type="entry name" value="glyS"/>
    <property type="match status" value="1"/>
</dbReference>
<keyword evidence="4 11" id="KW-0963">Cytoplasm</keyword>
<dbReference type="PANTHER" id="PTHR30075:SF2">
    <property type="entry name" value="GLYCINE--TRNA LIGASE, CHLOROPLASTIC_MITOCHONDRIAL 2"/>
    <property type="match status" value="1"/>
</dbReference>
<dbReference type="GO" id="GO:0005829">
    <property type="term" value="C:cytosol"/>
    <property type="evidence" value="ECO:0007669"/>
    <property type="project" value="TreeGrafter"/>
</dbReference>
<dbReference type="EC" id="6.1.1.14" evidence="11"/>
<dbReference type="Proteomes" id="UP000036102">
    <property type="component" value="Unassembled WGS sequence"/>
</dbReference>
<dbReference type="PRINTS" id="PR01045">
    <property type="entry name" value="TRNASYNTHGB"/>
</dbReference>
<comment type="catalytic activity">
    <reaction evidence="10 11">
        <text>tRNA(Gly) + glycine + ATP = glycyl-tRNA(Gly) + AMP + diphosphate</text>
        <dbReference type="Rhea" id="RHEA:16013"/>
        <dbReference type="Rhea" id="RHEA-COMP:9664"/>
        <dbReference type="Rhea" id="RHEA-COMP:9683"/>
        <dbReference type="ChEBI" id="CHEBI:30616"/>
        <dbReference type="ChEBI" id="CHEBI:33019"/>
        <dbReference type="ChEBI" id="CHEBI:57305"/>
        <dbReference type="ChEBI" id="CHEBI:78442"/>
        <dbReference type="ChEBI" id="CHEBI:78522"/>
        <dbReference type="ChEBI" id="CHEBI:456215"/>
        <dbReference type="EC" id="6.1.1.14"/>
    </reaction>
</comment>
<evidence type="ECO:0000256" key="10">
    <source>
        <dbReference type="ARBA" id="ARBA00047937"/>
    </source>
</evidence>
<protein>
    <recommendedName>
        <fullName evidence="11">Glycine--tRNA ligase beta subunit</fullName>
        <ecNumber evidence="11">6.1.1.14</ecNumber>
    </recommendedName>
    <alternativeName>
        <fullName evidence="11">Glycyl-tRNA synthetase beta subunit</fullName>
        <shortName evidence="11">GlyRS</shortName>
    </alternativeName>
</protein>
<evidence type="ECO:0000256" key="4">
    <source>
        <dbReference type="ARBA" id="ARBA00022490"/>
    </source>
</evidence>